<keyword evidence="2" id="KW-1185">Reference proteome</keyword>
<comment type="caution">
    <text evidence="1">The sequence shown here is derived from an EMBL/GenBank/DDBJ whole genome shotgun (WGS) entry which is preliminary data.</text>
</comment>
<accession>A0ACC2P8A8</accession>
<evidence type="ECO:0000313" key="2">
    <source>
        <dbReference type="Proteomes" id="UP001239111"/>
    </source>
</evidence>
<reference evidence="1" key="1">
    <citation type="submission" date="2023-04" db="EMBL/GenBank/DDBJ databases">
        <title>A chromosome-level genome assembly of the parasitoid wasp Eretmocerus hayati.</title>
        <authorList>
            <person name="Zhong Y."/>
            <person name="Liu S."/>
            <person name="Liu Y."/>
        </authorList>
    </citation>
    <scope>NUCLEOTIDE SEQUENCE</scope>
    <source>
        <strain evidence="1">ZJU_SS_LIU_2023</strain>
    </source>
</reference>
<name>A0ACC2P8A8_9HYME</name>
<organism evidence="1 2">
    <name type="scientific">Eretmocerus hayati</name>
    <dbReference type="NCBI Taxonomy" id="131215"/>
    <lineage>
        <taxon>Eukaryota</taxon>
        <taxon>Metazoa</taxon>
        <taxon>Ecdysozoa</taxon>
        <taxon>Arthropoda</taxon>
        <taxon>Hexapoda</taxon>
        <taxon>Insecta</taxon>
        <taxon>Pterygota</taxon>
        <taxon>Neoptera</taxon>
        <taxon>Endopterygota</taxon>
        <taxon>Hymenoptera</taxon>
        <taxon>Apocrita</taxon>
        <taxon>Proctotrupomorpha</taxon>
        <taxon>Chalcidoidea</taxon>
        <taxon>Aphelinidae</taxon>
        <taxon>Aphelininae</taxon>
        <taxon>Eretmocerus</taxon>
    </lineage>
</organism>
<dbReference type="EMBL" id="CM056742">
    <property type="protein sequence ID" value="KAJ8679655.1"/>
    <property type="molecule type" value="Genomic_DNA"/>
</dbReference>
<gene>
    <name evidence="1" type="ORF">QAD02_015442</name>
</gene>
<sequence>MDLDVFKNNLSPGQENLLLAVESSTLVQVSKQFETLSKSERDENFLDYVLLVTALERGHRSMAKFLLKNGCRVKIPVQTQIFCTPLYYAVELHELDIIKNLIRAGASIYDHDKNKTSPFKLAVQKQQFMAVDFMVDYLMTTHQPRSLDPNCEIDIAVFHMACWRGNRKAVKRFLECRFSASSRSKFDEEKWIGYTPIHFALEGLSQSVAELLLEHDIVDHHAMDHSGKTPLLAAFTNEKFPRKYSDRMIENWVRGVRLDCYTVMVSYVKKLIFNRSFPPEKYTEYFNRLSELYPEKFVLIDSLIFDEVELLRSKMIGHGISLYDLLSKDSTCMARYAKNENLKTMIQSPIFDIEFPIFHDRLRQQFSMGIERNSIYSKAKRALNFVTGQRWPEPCSEQILMYLHNVHLKSLIKSETIVVPPKRARFSTFSLDEPPRKLFRNA</sequence>
<proteinExistence type="predicted"/>
<evidence type="ECO:0000313" key="1">
    <source>
        <dbReference type="EMBL" id="KAJ8679655.1"/>
    </source>
</evidence>
<dbReference type="Proteomes" id="UP001239111">
    <property type="component" value="Chromosome 2"/>
</dbReference>
<protein>
    <submittedName>
        <fullName evidence="1">Uncharacterized protein</fullName>
    </submittedName>
</protein>